<dbReference type="PROSITE" id="PS01277">
    <property type="entry name" value="RIBONUCLEASE_PH"/>
    <property type="match status" value="1"/>
</dbReference>
<dbReference type="GO" id="GO:0009022">
    <property type="term" value="F:tRNA nucleotidyltransferase activity"/>
    <property type="evidence" value="ECO:0007669"/>
    <property type="project" value="UniProtKB-EC"/>
</dbReference>
<keyword evidence="3" id="KW-0820">tRNA-binding</keyword>
<protein>
    <submittedName>
        <fullName evidence="9">Ribonuclease PH (Rph)</fullName>
        <ecNumber evidence="9">2.7.7.56</ecNumber>
    </submittedName>
</protein>
<dbReference type="GO" id="GO:0008033">
    <property type="term" value="P:tRNA processing"/>
    <property type="evidence" value="ECO:0007669"/>
    <property type="project" value="UniProtKB-KW"/>
</dbReference>
<dbReference type="InterPro" id="IPR036345">
    <property type="entry name" value="ExoRNase_PH_dom2_sf"/>
</dbReference>
<keyword evidence="9" id="KW-0808">Transferase</keyword>
<dbReference type="AlphaFoldDB" id="A0A075G174"/>
<reference evidence="9" key="1">
    <citation type="journal article" date="2014" name="Genome Biol. Evol.">
        <title>Pangenome evidence for extensive interdomain horizontal transfer affecting lineage core and shell genes in uncultured planktonic thaumarchaeota and euryarchaeota.</title>
        <authorList>
            <person name="Deschamps P."/>
            <person name="Zivanovic Y."/>
            <person name="Moreira D."/>
            <person name="Rodriguez-Valera F."/>
            <person name="Lopez-Garcia P."/>
        </authorList>
    </citation>
    <scope>NUCLEOTIDE SEQUENCE</scope>
</reference>
<dbReference type="SUPFAM" id="SSF54211">
    <property type="entry name" value="Ribosomal protein S5 domain 2-like"/>
    <property type="match status" value="1"/>
</dbReference>
<dbReference type="NCBIfam" id="TIGR01966">
    <property type="entry name" value="RNasePH"/>
    <property type="match status" value="1"/>
</dbReference>
<sequence>MAKFKDTDLELTRANDEMRDVEVDLNFTPNALASVLYKQGDTVVLACCTRARNLPRWFPRDATKGWVNAEYSLLPGSTDSRFQRERRGAKGRTYEIERLVARSLRAGIDLEELGPHSLTVDCDILNADGGTRCASITAATIALRLGVRRLIDQGLCLPAADRKPADAGRDWSSRELSSEEKTAHEAAVLPVDVAAISVGLIGEDVYLDLDYILDSNADVDMNVIGTSDGMLVEVQGTGEECTYSREQMDALMDLSEVGLKRLYEIQRNALENQS</sequence>
<evidence type="ECO:0000256" key="1">
    <source>
        <dbReference type="ARBA" id="ARBA00006678"/>
    </source>
</evidence>
<dbReference type="InterPro" id="IPR050080">
    <property type="entry name" value="RNase_PH"/>
</dbReference>
<dbReference type="SUPFAM" id="SSF55666">
    <property type="entry name" value="Ribonuclease PH domain 2-like"/>
    <property type="match status" value="1"/>
</dbReference>
<dbReference type="Gene3D" id="3.30.230.70">
    <property type="entry name" value="GHMP Kinase, N-terminal domain"/>
    <property type="match status" value="1"/>
</dbReference>
<dbReference type="Pfam" id="PF01138">
    <property type="entry name" value="RNase_PH"/>
    <property type="match status" value="1"/>
</dbReference>
<proteinExistence type="inferred from homology"/>
<evidence type="ECO:0000256" key="2">
    <source>
        <dbReference type="ARBA" id="ARBA00022552"/>
    </source>
</evidence>
<dbReference type="InterPro" id="IPR018336">
    <property type="entry name" value="RNase_PH_CS"/>
</dbReference>
<organism evidence="9">
    <name type="scientific">uncultured marine group II/III euryarchaeote AD1000_68_A10</name>
    <dbReference type="NCBI Taxonomy" id="1457799"/>
    <lineage>
        <taxon>Archaea</taxon>
        <taxon>Methanobacteriati</taxon>
        <taxon>Methanobacteriota</taxon>
        <taxon>environmental samples</taxon>
    </lineage>
</organism>
<name>A0A075G174_9EURY</name>
<dbReference type="InterPro" id="IPR027408">
    <property type="entry name" value="PNPase/RNase_PH_dom_sf"/>
</dbReference>
<gene>
    <name evidence="9" type="primary">rph</name>
</gene>
<keyword evidence="9" id="KW-0548">Nucleotidyltransferase</keyword>
<dbReference type="InterPro" id="IPR002381">
    <property type="entry name" value="RNase_PH_bac-type"/>
</dbReference>
<keyword evidence="2" id="KW-0698">rRNA processing</keyword>
<dbReference type="InterPro" id="IPR001247">
    <property type="entry name" value="ExoRNase_PH_dom1"/>
</dbReference>
<dbReference type="GO" id="GO:0000049">
    <property type="term" value="F:tRNA binding"/>
    <property type="evidence" value="ECO:0007669"/>
    <property type="project" value="UniProtKB-KW"/>
</dbReference>
<evidence type="ECO:0000259" key="7">
    <source>
        <dbReference type="Pfam" id="PF01138"/>
    </source>
</evidence>
<keyword evidence="4" id="KW-0819">tRNA processing</keyword>
<evidence type="ECO:0000256" key="4">
    <source>
        <dbReference type="ARBA" id="ARBA00022694"/>
    </source>
</evidence>
<feature type="domain" description="Exoribonuclease phosphorolytic" evidence="8">
    <location>
        <begin position="193"/>
        <end position="255"/>
    </location>
</feature>
<evidence type="ECO:0000313" key="9">
    <source>
        <dbReference type="EMBL" id="AIE95587.1"/>
    </source>
</evidence>
<evidence type="ECO:0000256" key="6">
    <source>
        <dbReference type="ARBA" id="ARBA00022884"/>
    </source>
</evidence>
<keyword evidence="5" id="KW-0271">Exosome</keyword>
<evidence type="ECO:0000256" key="5">
    <source>
        <dbReference type="ARBA" id="ARBA00022835"/>
    </source>
</evidence>
<dbReference type="PANTHER" id="PTHR11953:SF0">
    <property type="entry name" value="EXOSOME COMPLEX COMPONENT RRP41"/>
    <property type="match status" value="1"/>
</dbReference>
<dbReference type="EMBL" id="KF900455">
    <property type="protein sequence ID" value="AIE95587.1"/>
    <property type="molecule type" value="Genomic_DNA"/>
</dbReference>
<evidence type="ECO:0000259" key="8">
    <source>
        <dbReference type="Pfam" id="PF03725"/>
    </source>
</evidence>
<accession>A0A075G174</accession>
<dbReference type="EC" id="2.7.7.56" evidence="9"/>
<feature type="domain" description="Exoribonuclease phosphorolytic" evidence="7">
    <location>
        <begin position="17"/>
        <end position="144"/>
    </location>
</feature>
<dbReference type="Pfam" id="PF03725">
    <property type="entry name" value="RNase_PH_C"/>
    <property type="match status" value="1"/>
</dbReference>
<dbReference type="GO" id="GO:0016075">
    <property type="term" value="P:rRNA catabolic process"/>
    <property type="evidence" value="ECO:0007669"/>
    <property type="project" value="TreeGrafter"/>
</dbReference>
<dbReference type="GO" id="GO:0006364">
    <property type="term" value="P:rRNA processing"/>
    <property type="evidence" value="ECO:0007669"/>
    <property type="project" value="UniProtKB-KW"/>
</dbReference>
<keyword evidence="6" id="KW-0694">RNA-binding</keyword>
<comment type="similarity">
    <text evidence="1">Belongs to the RNase PH family.</text>
</comment>
<evidence type="ECO:0000256" key="3">
    <source>
        <dbReference type="ARBA" id="ARBA00022555"/>
    </source>
</evidence>
<dbReference type="PANTHER" id="PTHR11953">
    <property type="entry name" value="EXOSOME COMPLEX COMPONENT"/>
    <property type="match status" value="1"/>
</dbReference>
<dbReference type="InterPro" id="IPR015847">
    <property type="entry name" value="ExoRNase_PH_dom2"/>
</dbReference>
<dbReference type="HAMAP" id="MF_00564">
    <property type="entry name" value="RNase_PH"/>
    <property type="match status" value="1"/>
</dbReference>
<dbReference type="GO" id="GO:0000178">
    <property type="term" value="C:exosome (RNase complex)"/>
    <property type="evidence" value="ECO:0007669"/>
    <property type="project" value="UniProtKB-KW"/>
</dbReference>
<dbReference type="InterPro" id="IPR020568">
    <property type="entry name" value="Ribosomal_Su5_D2-typ_SF"/>
</dbReference>